<protein>
    <recommendedName>
        <fullName evidence="2">Polysaccharide pyruvyl transferase domain-containing protein</fullName>
    </recommendedName>
</protein>
<dbReference type="RefSeq" id="WP_136691977.1">
    <property type="nucleotide sequence ID" value="NZ_SSHH01000001.1"/>
</dbReference>
<gene>
    <name evidence="3" type="ORF">E5222_01920</name>
</gene>
<dbReference type="Pfam" id="PF04230">
    <property type="entry name" value="PS_pyruv_trans"/>
    <property type="match status" value="1"/>
</dbReference>
<feature type="domain" description="Polysaccharide pyruvyl transferase" evidence="2">
    <location>
        <begin position="40"/>
        <end position="337"/>
    </location>
</feature>
<accession>A0A4T3F484</accession>
<dbReference type="InterPro" id="IPR007345">
    <property type="entry name" value="Polysacch_pyruvyl_Trfase"/>
</dbReference>
<organism evidence="3 4">
    <name type="scientific">Alteraurantiacibacter aquimixticola</name>
    <dbReference type="NCBI Taxonomy" id="2489173"/>
    <lineage>
        <taxon>Bacteria</taxon>
        <taxon>Pseudomonadati</taxon>
        <taxon>Pseudomonadota</taxon>
        <taxon>Alphaproteobacteria</taxon>
        <taxon>Sphingomonadales</taxon>
        <taxon>Erythrobacteraceae</taxon>
        <taxon>Alteraurantiacibacter</taxon>
    </lineage>
</organism>
<reference evidence="3 4" key="1">
    <citation type="submission" date="2019-04" db="EMBL/GenBank/DDBJ databases">
        <title>Altererythrobacter aquimixticola sp. nov., isolated from sediment of junction between the ocean and a freshwater spring.</title>
        <authorList>
            <person name="Yoon J.-H."/>
        </authorList>
    </citation>
    <scope>NUCLEOTIDE SEQUENCE [LARGE SCALE GENOMIC DNA]</scope>
    <source>
        <strain evidence="3 4">SSKS-13</strain>
    </source>
</reference>
<feature type="region of interest" description="Disordered" evidence="1">
    <location>
        <begin position="406"/>
        <end position="432"/>
    </location>
</feature>
<evidence type="ECO:0000259" key="2">
    <source>
        <dbReference type="Pfam" id="PF04230"/>
    </source>
</evidence>
<evidence type="ECO:0000313" key="3">
    <source>
        <dbReference type="EMBL" id="TIX51249.1"/>
    </source>
</evidence>
<sequence length="432" mass="46600">MTGTAKKAIVDLCAAAGAIRSRLSSGKRALVIPPAGPGSVGDAAMLTSIIATLRKNGYSRVDLLQVEKGCHWPLDAREDRLIPAADFIDYGSRMNLAAILLQLGGYSDLLCVGADILDGIYDEDKMTHRLELLARAARMGVRATVVGSSFSDHPSPQIVSLLRSLPAGVRIFARDEYSHERMKRALGRDIGLSADTAFLLPAAEERLAGHGVLTWVERQKGEGRKIVAVNANNLHEKGHPTLVEDYARMAAKLIEVGASVLLIPHDSRMARSDQFIAGEILALLGEGRDSHAFRFEAETPGQLKALLSRADLAVTGRMHAAIIASGAHTPAMSFAYANKFEGFYRHLDLDPAEMILTLDALRDEPDRVVSRILAVLKKSEQLSTHIAGRLGAIEREALRNFDFAAPGEMPAANGRKKKTQGYSEPQGTVSGS</sequence>
<evidence type="ECO:0000256" key="1">
    <source>
        <dbReference type="SAM" id="MobiDB-lite"/>
    </source>
</evidence>
<evidence type="ECO:0000313" key="4">
    <source>
        <dbReference type="Proteomes" id="UP000309389"/>
    </source>
</evidence>
<feature type="compositionally biased region" description="Polar residues" evidence="1">
    <location>
        <begin position="420"/>
        <end position="432"/>
    </location>
</feature>
<dbReference type="PANTHER" id="PTHR36836:SF1">
    <property type="entry name" value="COLANIC ACID BIOSYNTHESIS PROTEIN WCAK"/>
    <property type="match status" value="1"/>
</dbReference>
<dbReference type="Proteomes" id="UP000309389">
    <property type="component" value="Unassembled WGS sequence"/>
</dbReference>
<keyword evidence="4" id="KW-1185">Reference proteome</keyword>
<proteinExistence type="predicted"/>
<dbReference type="AlphaFoldDB" id="A0A4T3F484"/>
<dbReference type="OrthoDB" id="1814359at2"/>
<comment type="caution">
    <text evidence="3">The sequence shown here is derived from an EMBL/GenBank/DDBJ whole genome shotgun (WGS) entry which is preliminary data.</text>
</comment>
<dbReference type="EMBL" id="SSHH01000001">
    <property type="protein sequence ID" value="TIX51249.1"/>
    <property type="molecule type" value="Genomic_DNA"/>
</dbReference>
<dbReference type="PANTHER" id="PTHR36836">
    <property type="entry name" value="COLANIC ACID BIOSYNTHESIS PROTEIN WCAK"/>
    <property type="match status" value="1"/>
</dbReference>
<name>A0A4T3F484_9SPHN</name>